<dbReference type="Proteomes" id="UP000230423">
    <property type="component" value="Unassembled WGS sequence"/>
</dbReference>
<dbReference type="AlphaFoldDB" id="A0A2G9UTQ7"/>
<name>A0A2G9UTQ7_TELCI</name>
<accession>A0A2G9UTQ7</accession>
<proteinExistence type="predicted"/>
<evidence type="ECO:0000313" key="2">
    <source>
        <dbReference type="Proteomes" id="UP000230423"/>
    </source>
</evidence>
<dbReference type="EMBL" id="KZ345416">
    <property type="protein sequence ID" value="PIO73621.1"/>
    <property type="molecule type" value="Genomic_DNA"/>
</dbReference>
<protein>
    <submittedName>
        <fullName evidence="1">Uncharacterized protein</fullName>
    </submittedName>
</protein>
<gene>
    <name evidence="1" type="ORF">TELCIR_04394</name>
</gene>
<keyword evidence="2" id="KW-1185">Reference proteome</keyword>
<sequence length="62" mass="7450">MFSHRLKLRFQTFRSFQTAGGRYEGGLGKHLSNFKYWPFLPYTETYNLVTMFMFFPTVAPMR</sequence>
<reference evidence="1 2" key="1">
    <citation type="submission" date="2015-09" db="EMBL/GenBank/DDBJ databases">
        <title>Draft genome of the parasitic nematode Teladorsagia circumcincta isolate WARC Sus (inbred).</title>
        <authorList>
            <person name="Mitreva M."/>
        </authorList>
    </citation>
    <scope>NUCLEOTIDE SEQUENCE [LARGE SCALE GENOMIC DNA]</scope>
    <source>
        <strain evidence="1 2">S</strain>
    </source>
</reference>
<evidence type="ECO:0000313" key="1">
    <source>
        <dbReference type="EMBL" id="PIO73621.1"/>
    </source>
</evidence>
<organism evidence="1 2">
    <name type="scientific">Teladorsagia circumcincta</name>
    <name type="common">Brown stomach worm</name>
    <name type="synonym">Ostertagia circumcincta</name>
    <dbReference type="NCBI Taxonomy" id="45464"/>
    <lineage>
        <taxon>Eukaryota</taxon>
        <taxon>Metazoa</taxon>
        <taxon>Ecdysozoa</taxon>
        <taxon>Nematoda</taxon>
        <taxon>Chromadorea</taxon>
        <taxon>Rhabditida</taxon>
        <taxon>Rhabditina</taxon>
        <taxon>Rhabditomorpha</taxon>
        <taxon>Strongyloidea</taxon>
        <taxon>Trichostrongylidae</taxon>
        <taxon>Teladorsagia</taxon>
    </lineage>
</organism>